<protein>
    <submittedName>
        <fullName evidence="1">Uncharacterized protein</fullName>
    </submittedName>
</protein>
<keyword evidence="2" id="KW-1185">Reference proteome</keyword>
<sequence>MKDMLLYICIIEDCSKPDILYIGRSYRMSHIRHDHFECWDCLLCSSPRAQPMIFLTVRDLREHIKCDHAESVSES</sequence>
<evidence type="ECO:0000313" key="2">
    <source>
        <dbReference type="Proteomes" id="UP001172102"/>
    </source>
</evidence>
<accession>A0AA39ZPR3</accession>
<reference evidence="1" key="1">
    <citation type="submission" date="2023-06" db="EMBL/GenBank/DDBJ databases">
        <title>Genome-scale phylogeny and comparative genomics of the fungal order Sordariales.</title>
        <authorList>
            <consortium name="Lawrence Berkeley National Laboratory"/>
            <person name="Hensen N."/>
            <person name="Bonometti L."/>
            <person name="Westerberg I."/>
            <person name="Brannstrom I.O."/>
            <person name="Guillou S."/>
            <person name="Cros-Aarteil S."/>
            <person name="Calhoun S."/>
            <person name="Haridas S."/>
            <person name="Kuo A."/>
            <person name="Mondo S."/>
            <person name="Pangilinan J."/>
            <person name="Riley R."/>
            <person name="Labutti K."/>
            <person name="Andreopoulos B."/>
            <person name="Lipzen A."/>
            <person name="Chen C."/>
            <person name="Yanf M."/>
            <person name="Daum C."/>
            <person name="Ng V."/>
            <person name="Clum A."/>
            <person name="Steindorff A."/>
            <person name="Ohm R."/>
            <person name="Martin F."/>
            <person name="Silar P."/>
            <person name="Natvig D."/>
            <person name="Lalanne C."/>
            <person name="Gautier V."/>
            <person name="Ament-Velasquez S.L."/>
            <person name="Kruys A."/>
            <person name="Hutchinson M.I."/>
            <person name="Powell A.J."/>
            <person name="Barry K."/>
            <person name="Miller A.N."/>
            <person name="Grigoriev I.V."/>
            <person name="Debuchy R."/>
            <person name="Gladieux P."/>
            <person name="Thoren M.H."/>
            <person name="Johannesson H."/>
        </authorList>
    </citation>
    <scope>NUCLEOTIDE SEQUENCE</scope>
    <source>
        <strain evidence="1">SMH4607-1</strain>
    </source>
</reference>
<dbReference type="Proteomes" id="UP001172102">
    <property type="component" value="Unassembled WGS sequence"/>
</dbReference>
<gene>
    <name evidence="1" type="ORF">B0H67DRAFT_595749</name>
</gene>
<proteinExistence type="predicted"/>
<dbReference type="EMBL" id="JAUKUA010000010">
    <property type="protein sequence ID" value="KAK0701289.1"/>
    <property type="molecule type" value="Genomic_DNA"/>
</dbReference>
<evidence type="ECO:0000313" key="1">
    <source>
        <dbReference type="EMBL" id="KAK0701289.1"/>
    </source>
</evidence>
<comment type="caution">
    <text evidence="1">The sequence shown here is derived from an EMBL/GenBank/DDBJ whole genome shotgun (WGS) entry which is preliminary data.</text>
</comment>
<organism evidence="1 2">
    <name type="scientific">Lasiosphaeris hirsuta</name>
    <dbReference type="NCBI Taxonomy" id="260670"/>
    <lineage>
        <taxon>Eukaryota</taxon>
        <taxon>Fungi</taxon>
        <taxon>Dikarya</taxon>
        <taxon>Ascomycota</taxon>
        <taxon>Pezizomycotina</taxon>
        <taxon>Sordariomycetes</taxon>
        <taxon>Sordariomycetidae</taxon>
        <taxon>Sordariales</taxon>
        <taxon>Lasiosphaeriaceae</taxon>
        <taxon>Lasiosphaeris</taxon>
    </lineage>
</organism>
<name>A0AA39ZPR3_9PEZI</name>
<dbReference type="AlphaFoldDB" id="A0AA39ZPR3"/>